<sequence>MILTAALLTISCFQAIASEKPDNSKETNGDTSASSWQRIEANYRLPTWYEDAKFGIFIHWGPYSVPGWAPGKAYSEWYPHNIYRANSKRSSKWRQYHQQTYGSDFGYKDFIPQFKAEHWDPQDWAKLFKQAGARYVIPVGEHHDGFAMWDSALTRWDAKDMGPKRDIIGELAKAVRSSGMKYAVSYHRERHFSYFNQDDERLKRELAANPDAAELYGPFELSKEFIRDYQARWQEICDKYQPDFMWLDDIPAFYQQPDHPNIVAYQQTLLEMVSDYLKQSQHWQKSVYFNNKGKHRNFDTDAGVLSKDNMTIDGIGPKWENPATFGHSFAYNYIEDDNGSYKDSDELVDLLIDVVSKNGNLLLNIGPKADGTITAPQRVGLLAVGRWLQINGEGIYGSRPWQAYGEDNIRYTRKGNNTLFAFDLEARNGSILLPLTAQFKQSDIASIELLGFDQVQWQITSAGLEVSNPQQKSVEATVYKINFHQNIIN</sequence>
<feature type="chain" id="PRO_5045230385" description="alpha-L-fucosidase" evidence="7">
    <location>
        <begin position="18"/>
        <end position="489"/>
    </location>
</feature>
<evidence type="ECO:0000259" key="8">
    <source>
        <dbReference type="Pfam" id="PF01120"/>
    </source>
</evidence>
<dbReference type="Proteomes" id="UP001301442">
    <property type="component" value="Chromosome"/>
</dbReference>
<keyword evidence="6" id="KW-0326">Glycosidase</keyword>
<evidence type="ECO:0000256" key="7">
    <source>
        <dbReference type="SAM" id="SignalP"/>
    </source>
</evidence>
<dbReference type="InterPro" id="IPR017853">
    <property type="entry name" value="GH"/>
</dbReference>
<keyword evidence="10" id="KW-1185">Reference proteome</keyword>
<accession>A0ABZ0GUR4</accession>
<reference evidence="9 10" key="1">
    <citation type="submission" date="2023-09" db="EMBL/GenBank/DDBJ databases">
        <authorList>
            <person name="Qi X."/>
        </authorList>
    </citation>
    <scope>NUCLEOTIDE SEQUENCE [LARGE SCALE GENOMIC DNA]</scope>
    <source>
        <strain evidence="9 10">S1-1</strain>
    </source>
</reference>
<dbReference type="InterPro" id="IPR000933">
    <property type="entry name" value="Glyco_hydro_29"/>
</dbReference>
<evidence type="ECO:0000313" key="10">
    <source>
        <dbReference type="Proteomes" id="UP001301442"/>
    </source>
</evidence>
<evidence type="ECO:0000256" key="4">
    <source>
        <dbReference type="ARBA" id="ARBA00022729"/>
    </source>
</evidence>
<keyword evidence="5" id="KW-0378">Hydrolase</keyword>
<name>A0ABZ0GUR4_9GAMM</name>
<dbReference type="Gene3D" id="3.20.20.80">
    <property type="entry name" value="Glycosidases"/>
    <property type="match status" value="1"/>
</dbReference>
<evidence type="ECO:0000256" key="2">
    <source>
        <dbReference type="ARBA" id="ARBA00007951"/>
    </source>
</evidence>
<evidence type="ECO:0000256" key="3">
    <source>
        <dbReference type="ARBA" id="ARBA00012662"/>
    </source>
</evidence>
<dbReference type="PRINTS" id="PR00741">
    <property type="entry name" value="GLHYDRLASE29"/>
</dbReference>
<evidence type="ECO:0000256" key="1">
    <source>
        <dbReference type="ARBA" id="ARBA00004071"/>
    </source>
</evidence>
<dbReference type="EMBL" id="CP136600">
    <property type="protein sequence ID" value="WOH39540.1"/>
    <property type="molecule type" value="Genomic_DNA"/>
</dbReference>
<dbReference type="InterPro" id="IPR013780">
    <property type="entry name" value="Glyco_hydro_b"/>
</dbReference>
<feature type="signal peptide" evidence="7">
    <location>
        <begin position="1"/>
        <end position="17"/>
    </location>
</feature>
<dbReference type="Pfam" id="PF01120">
    <property type="entry name" value="Alpha_L_fucos"/>
    <property type="match status" value="1"/>
</dbReference>
<dbReference type="EC" id="3.2.1.51" evidence="3"/>
<dbReference type="PANTHER" id="PTHR10030">
    <property type="entry name" value="ALPHA-L-FUCOSIDASE"/>
    <property type="match status" value="1"/>
</dbReference>
<feature type="domain" description="Glycoside hydrolase family 29 N-terminal" evidence="8">
    <location>
        <begin position="30"/>
        <end position="393"/>
    </location>
</feature>
<dbReference type="SMART" id="SM00812">
    <property type="entry name" value="Alpha_L_fucos"/>
    <property type="match status" value="1"/>
</dbReference>
<protein>
    <recommendedName>
        <fullName evidence="3">alpha-L-fucosidase</fullName>
        <ecNumber evidence="3">3.2.1.51</ecNumber>
    </recommendedName>
</protein>
<dbReference type="Gene3D" id="2.60.40.1180">
    <property type="entry name" value="Golgi alpha-mannosidase II"/>
    <property type="match status" value="1"/>
</dbReference>
<evidence type="ECO:0000256" key="5">
    <source>
        <dbReference type="ARBA" id="ARBA00022801"/>
    </source>
</evidence>
<comment type="similarity">
    <text evidence="2">Belongs to the glycosyl hydrolase 29 family.</text>
</comment>
<dbReference type="PANTHER" id="PTHR10030:SF37">
    <property type="entry name" value="ALPHA-L-FUCOSIDASE-RELATED"/>
    <property type="match status" value="1"/>
</dbReference>
<keyword evidence="4 7" id="KW-0732">Signal</keyword>
<dbReference type="RefSeq" id="WP_348398305.1">
    <property type="nucleotide sequence ID" value="NZ_CP136600.1"/>
</dbReference>
<dbReference type="InterPro" id="IPR016286">
    <property type="entry name" value="FUC_metazoa-typ"/>
</dbReference>
<dbReference type="InterPro" id="IPR057739">
    <property type="entry name" value="Glyco_hydro_29_N"/>
</dbReference>
<evidence type="ECO:0000313" key="9">
    <source>
        <dbReference type="EMBL" id="WOH39540.1"/>
    </source>
</evidence>
<dbReference type="SUPFAM" id="SSF51445">
    <property type="entry name" value="(Trans)glycosidases"/>
    <property type="match status" value="1"/>
</dbReference>
<organism evidence="9 10">
    <name type="scientific">Thalassotalea fonticola</name>
    <dbReference type="NCBI Taxonomy" id="3065649"/>
    <lineage>
        <taxon>Bacteria</taxon>
        <taxon>Pseudomonadati</taxon>
        <taxon>Pseudomonadota</taxon>
        <taxon>Gammaproteobacteria</taxon>
        <taxon>Alteromonadales</taxon>
        <taxon>Colwelliaceae</taxon>
        <taxon>Thalassotalea</taxon>
    </lineage>
</organism>
<dbReference type="PIRSF" id="PIRSF001092">
    <property type="entry name" value="Alpha-L-fucosidase"/>
    <property type="match status" value="1"/>
</dbReference>
<gene>
    <name evidence="9" type="ORF">RI844_02580</name>
</gene>
<evidence type="ECO:0000256" key="6">
    <source>
        <dbReference type="ARBA" id="ARBA00023295"/>
    </source>
</evidence>
<comment type="function">
    <text evidence="1">Alpha-L-fucosidase is responsible for hydrolyzing the alpha-1,6-linked fucose joined to the reducing-end N-acetylglucosamine of the carbohydrate moieties of glycoproteins.</text>
</comment>
<proteinExistence type="inferred from homology"/>